<organism evidence="5 6">
    <name type="scientific">Tropilaelaps mercedesae</name>
    <dbReference type="NCBI Taxonomy" id="418985"/>
    <lineage>
        <taxon>Eukaryota</taxon>
        <taxon>Metazoa</taxon>
        <taxon>Ecdysozoa</taxon>
        <taxon>Arthropoda</taxon>
        <taxon>Chelicerata</taxon>
        <taxon>Arachnida</taxon>
        <taxon>Acari</taxon>
        <taxon>Parasitiformes</taxon>
        <taxon>Mesostigmata</taxon>
        <taxon>Gamasina</taxon>
        <taxon>Dermanyssoidea</taxon>
        <taxon>Laelapidae</taxon>
        <taxon>Tropilaelaps</taxon>
    </lineage>
</organism>
<feature type="compositionally biased region" description="Basic and acidic residues" evidence="3">
    <location>
        <begin position="449"/>
        <end position="459"/>
    </location>
</feature>
<evidence type="ECO:0000256" key="1">
    <source>
        <dbReference type="ARBA" id="ARBA00007473"/>
    </source>
</evidence>
<dbReference type="STRING" id="418985.A0A1V9XXK7"/>
<feature type="compositionally biased region" description="Basic residues" evidence="3">
    <location>
        <begin position="884"/>
        <end position="901"/>
    </location>
</feature>
<feature type="compositionally biased region" description="Basic and acidic residues" evidence="3">
    <location>
        <begin position="809"/>
        <end position="827"/>
    </location>
</feature>
<dbReference type="InterPro" id="IPR018034">
    <property type="entry name" value="Kri1"/>
</dbReference>
<name>A0A1V9XXK7_9ACAR</name>
<dbReference type="PANTHER" id="PTHR14490">
    <property type="entry name" value="ZINC FINGER, ZZ TYPE"/>
    <property type="match status" value="1"/>
</dbReference>
<comment type="caution">
    <text evidence="5">The sequence shown here is derived from an EMBL/GenBank/DDBJ whole genome shotgun (WGS) entry which is preliminary data.</text>
</comment>
<feature type="region of interest" description="Disordered" evidence="3">
    <location>
        <begin position="663"/>
        <end position="683"/>
    </location>
</feature>
<feature type="region of interest" description="Disordered" evidence="3">
    <location>
        <begin position="318"/>
        <end position="343"/>
    </location>
</feature>
<dbReference type="Pfam" id="PF12936">
    <property type="entry name" value="Kri1_C"/>
    <property type="match status" value="1"/>
</dbReference>
<dbReference type="PANTHER" id="PTHR14490:SF5">
    <property type="entry name" value="PROTEIN KRI1 HOMOLOG"/>
    <property type="match status" value="1"/>
</dbReference>
<accession>A0A1V9XXK7</accession>
<keyword evidence="6" id="KW-1185">Reference proteome</keyword>
<feature type="compositionally biased region" description="Basic residues" evidence="3">
    <location>
        <begin position="485"/>
        <end position="494"/>
    </location>
</feature>
<feature type="region of interest" description="Disordered" evidence="3">
    <location>
        <begin position="440"/>
        <end position="510"/>
    </location>
</feature>
<feature type="compositionally biased region" description="Basic residues" evidence="3">
    <location>
        <begin position="119"/>
        <end position="129"/>
    </location>
</feature>
<feature type="region of interest" description="Disordered" evidence="3">
    <location>
        <begin position="48"/>
        <end position="72"/>
    </location>
</feature>
<evidence type="ECO:0000256" key="3">
    <source>
        <dbReference type="SAM" id="MobiDB-lite"/>
    </source>
</evidence>
<protein>
    <recommendedName>
        <fullName evidence="2">Protein KRI1 homolog</fullName>
    </recommendedName>
</protein>
<feature type="compositionally biased region" description="Basic residues" evidence="3">
    <location>
        <begin position="777"/>
        <end position="786"/>
    </location>
</feature>
<evidence type="ECO:0000313" key="6">
    <source>
        <dbReference type="Proteomes" id="UP000192247"/>
    </source>
</evidence>
<comment type="similarity">
    <text evidence="1">Belongs to the KRI1 family.</text>
</comment>
<feature type="region of interest" description="Disordered" evidence="3">
    <location>
        <begin position="736"/>
        <end position="907"/>
    </location>
</feature>
<evidence type="ECO:0000259" key="4">
    <source>
        <dbReference type="Pfam" id="PF12936"/>
    </source>
</evidence>
<gene>
    <name evidence="5" type="ORF">BIW11_00340</name>
</gene>
<feature type="domain" description="Kri1-like C-terminal" evidence="4">
    <location>
        <begin position="551"/>
        <end position="637"/>
    </location>
</feature>
<dbReference type="Pfam" id="PF05178">
    <property type="entry name" value="Kri1"/>
    <property type="match status" value="1"/>
</dbReference>
<dbReference type="GO" id="GO:0030686">
    <property type="term" value="C:90S preribosome"/>
    <property type="evidence" value="ECO:0007669"/>
    <property type="project" value="TreeGrafter"/>
</dbReference>
<dbReference type="EMBL" id="MNPL01002494">
    <property type="protein sequence ID" value="OQR78224.1"/>
    <property type="molecule type" value="Genomic_DNA"/>
</dbReference>
<reference evidence="5 6" key="1">
    <citation type="journal article" date="2017" name="Gigascience">
        <title>Draft genome of the honey bee ectoparasitic mite, Tropilaelaps mercedesae, is shaped by the parasitic life history.</title>
        <authorList>
            <person name="Dong X."/>
            <person name="Armstrong S.D."/>
            <person name="Xia D."/>
            <person name="Makepeace B.L."/>
            <person name="Darby A.C."/>
            <person name="Kadowaki T."/>
        </authorList>
    </citation>
    <scope>NUCLEOTIDE SEQUENCE [LARGE SCALE GENOMIC DNA]</scope>
    <source>
        <strain evidence="5">Wuxi-XJTLU</strain>
    </source>
</reference>
<dbReference type="InParanoid" id="A0A1V9XXK7"/>
<dbReference type="AlphaFoldDB" id="A0A1V9XXK7"/>
<evidence type="ECO:0000313" key="5">
    <source>
        <dbReference type="EMBL" id="OQR78224.1"/>
    </source>
</evidence>
<dbReference type="OrthoDB" id="10252032at2759"/>
<evidence type="ECO:0000256" key="2">
    <source>
        <dbReference type="ARBA" id="ARBA00017294"/>
    </source>
</evidence>
<proteinExistence type="inferred from homology"/>
<feature type="compositionally biased region" description="Basic residues" evidence="3">
    <location>
        <begin position="671"/>
        <end position="681"/>
    </location>
</feature>
<dbReference type="FunCoup" id="A0A1V9XXK7">
    <property type="interactions" value="462"/>
</dbReference>
<dbReference type="Proteomes" id="UP000192247">
    <property type="component" value="Unassembled WGS sequence"/>
</dbReference>
<feature type="region of interest" description="Disordered" evidence="3">
    <location>
        <begin position="107"/>
        <end position="129"/>
    </location>
</feature>
<dbReference type="InterPro" id="IPR024626">
    <property type="entry name" value="Kri1-like_C"/>
</dbReference>
<sequence length="980" mass="113558">MADLFAGCSSGEDDAGDLLRFDSSYARRYDEWRRKEELMKAKARFGSDLEALSSSNASDAEEEDEDASQWTSEHEKKFFATLSALKGHDPNIYNKDAVIFGEVPGSTAEENADVETAHKSGRRNKKKKPARINEIRMTLKDYERKIISEEGGIYADEGDVPETRTRLIEETEQDKLAYDEEQKALRDSLKAVAWEKDDDLNNEGLDFAGGLVIPKERKIEQEVKEEEQYVKWLKGETDRLSNKKEAKDLANLKRIWAESGGKKLDEAEKFLRDYVLNKRYLTAKEDDFKFDVDFSEDEKDIEEMNAFEHKYPRMIEDSMRRKDTRRVDKRAEKKARKEQERTQLREEVNRLKSIKKKEILGKIDKLKSIAGSADIAFNDADVDGDFNPEEHDRRMAQLFASYDEQEGEDVYPELGENDKDIEDLRWQDWDEFEALKSQFESDSICDSEEDKKHVSRFQEESASGSDSSGKADKSYNNTNSSNHKQSTKNGKKSGHCGVEKTDEGKQIRGKNSVKLTLDDTFEKKAKKRKKSKFAQALLKNKPTYDPERDENFEKYFDEYYSLDFEDIVGGLQTRFKYRQVVPNDFGLSTEEVLSAQDKELNKWCSLKKMVQYRSDEEENKDLQIFSKRKNHMHLKKKIFTSVYAMDVEKPDAEIIEDAEKVTASTKEKLKSKSRKNKKKKQAGQQIEAWYSNVVEEQNDLDVGDKDSIATEDVQMFSKKRKERTPVDKFVIEIGEKKKKKQRANSECGHEEYHQDDEIETGSVSQNVGRFERNNKWNLKKRKHKKKISGDISPSKKPKTQGAQQGDYDMFSKKSQHTDSKPRDERHALISKRIQKKDGRQRMFDKGMDPKTKTVKTHSDKASIAPSRFEPPKTDLIPWEELTSKQKKNRRNALLKKRKKAEVRKQKAEKVEKYKDKFRPLEELQMTQTRIKAYGLNLNKVKGSLLYASSLPGKVKSGAKKDKCYLGYKEDTNQGDSKKVV</sequence>
<dbReference type="GO" id="GO:0000447">
    <property type="term" value="P:endonucleolytic cleavage in ITS1 to separate SSU-rRNA from 5.8S rRNA and LSU-rRNA from tricistronic rRNA transcript (SSU-rRNA, 5.8S rRNA, LSU-rRNA)"/>
    <property type="evidence" value="ECO:0007669"/>
    <property type="project" value="TreeGrafter"/>
</dbReference>
<feature type="compositionally biased region" description="Low complexity" evidence="3">
    <location>
        <begin position="48"/>
        <end position="58"/>
    </location>
</feature>
<feature type="compositionally biased region" description="Basic and acidic residues" evidence="3">
    <location>
        <begin position="497"/>
        <end position="506"/>
    </location>
</feature>
<feature type="compositionally biased region" description="Polar residues" evidence="3">
    <location>
        <begin position="475"/>
        <end position="484"/>
    </location>
</feature>
<feature type="compositionally biased region" description="Basic and acidic residues" evidence="3">
    <location>
        <begin position="835"/>
        <end position="860"/>
    </location>
</feature>
<dbReference type="GO" id="GO:0005730">
    <property type="term" value="C:nucleolus"/>
    <property type="evidence" value="ECO:0007669"/>
    <property type="project" value="TreeGrafter"/>
</dbReference>